<proteinExistence type="predicted"/>
<feature type="non-terminal residue" evidence="2">
    <location>
        <position position="44"/>
    </location>
</feature>
<protein>
    <submittedName>
        <fullName evidence="2">Dihydrofolate reductase oxidoreductase protein</fullName>
    </submittedName>
</protein>
<dbReference type="InterPro" id="IPR001796">
    <property type="entry name" value="DHFR_dom"/>
</dbReference>
<dbReference type="InterPro" id="IPR024072">
    <property type="entry name" value="DHFR-like_dom_sf"/>
</dbReference>
<dbReference type="EMBL" id="AJWY01009754">
    <property type="protein sequence ID" value="EKC57449.1"/>
    <property type="molecule type" value="Genomic_DNA"/>
</dbReference>
<dbReference type="Pfam" id="PF00186">
    <property type="entry name" value="DHFR_1"/>
    <property type="match status" value="1"/>
</dbReference>
<name>K1SQ04_9ZZZZ</name>
<comment type="caution">
    <text evidence="2">The sequence shown here is derived from an EMBL/GenBank/DDBJ whole genome shotgun (WGS) entry which is preliminary data.</text>
</comment>
<dbReference type="GO" id="GO:0046654">
    <property type="term" value="P:tetrahydrofolate biosynthetic process"/>
    <property type="evidence" value="ECO:0007669"/>
    <property type="project" value="InterPro"/>
</dbReference>
<dbReference type="AlphaFoldDB" id="K1SQ04"/>
<feature type="domain" description="DHFR" evidence="1">
    <location>
        <begin position="2"/>
        <end position="44"/>
    </location>
</feature>
<reference evidence="2" key="1">
    <citation type="journal article" date="2013" name="Environ. Microbiol.">
        <title>Microbiota from the distal guts of lean and obese adolescents exhibit partial functional redundancy besides clear differences in community structure.</title>
        <authorList>
            <person name="Ferrer M."/>
            <person name="Ruiz A."/>
            <person name="Lanza F."/>
            <person name="Haange S.B."/>
            <person name="Oberbach A."/>
            <person name="Till H."/>
            <person name="Bargiela R."/>
            <person name="Campoy C."/>
            <person name="Segura M.T."/>
            <person name="Richter M."/>
            <person name="von Bergen M."/>
            <person name="Seifert J."/>
            <person name="Suarez A."/>
        </authorList>
    </citation>
    <scope>NUCLEOTIDE SEQUENCE</scope>
</reference>
<accession>K1SQ04</accession>
<sequence>MAICMIAAVGKNLELGKGNDLIWHFKDDMAFFKETTMGSSVIMG</sequence>
<dbReference type="SUPFAM" id="SSF53597">
    <property type="entry name" value="Dihydrofolate reductase-like"/>
    <property type="match status" value="1"/>
</dbReference>
<dbReference type="PROSITE" id="PS51330">
    <property type="entry name" value="DHFR_2"/>
    <property type="match status" value="1"/>
</dbReference>
<dbReference type="Gene3D" id="3.40.430.10">
    <property type="entry name" value="Dihydrofolate Reductase, subunit A"/>
    <property type="match status" value="1"/>
</dbReference>
<evidence type="ECO:0000313" key="2">
    <source>
        <dbReference type="EMBL" id="EKC57449.1"/>
    </source>
</evidence>
<gene>
    <name evidence="2" type="ORF">LEA_14350</name>
</gene>
<organism evidence="2">
    <name type="scientific">human gut metagenome</name>
    <dbReference type="NCBI Taxonomy" id="408170"/>
    <lineage>
        <taxon>unclassified sequences</taxon>
        <taxon>metagenomes</taxon>
        <taxon>organismal metagenomes</taxon>
    </lineage>
</organism>
<evidence type="ECO:0000259" key="1">
    <source>
        <dbReference type="PROSITE" id="PS51330"/>
    </source>
</evidence>
<dbReference type="GO" id="GO:0004146">
    <property type="term" value="F:dihydrofolate reductase activity"/>
    <property type="evidence" value="ECO:0007669"/>
    <property type="project" value="InterPro"/>
</dbReference>